<name>A0ABM9GTV2_STRGL</name>
<dbReference type="Proteomes" id="UP001154015">
    <property type="component" value="Unassembled WGS sequence"/>
</dbReference>
<evidence type="ECO:0000313" key="2">
    <source>
        <dbReference type="EMBL" id="CAH9414263.1"/>
    </source>
</evidence>
<reference evidence="2" key="1">
    <citation type="submission" date="2022-03" db="EMBL/GenBank/DDBJ databases">
        <authorList>
            <person name="Leyn A S."/>
        </authorList>
    </citation>
    <scope>NUCLEOTIDE SEQUENCE</scope>
    <source>
        <strain evidence="2">Streptomyces globisporus 4-3</strain>
    </source>
</reference>
<protein>
    <submittedName>
        <fullName evidence="2">Uncharacterized protein</fullName>
    </submittedName>
</protein>
<dbReference type="EMBL" id="CAKXYP010000003">
    <property type="protein sequence ID" value="CAH9414263.1"/>
    <property type="molecule type" value="Genomic_DNA"/>
</dbReference>
<proteinExistence type="predicted"/>
<organism evidence="2 3">
    <name type="scientific">Streptomyces globisporus</name>
    <dbReference type="NCBI Taxonomy" id="1908"/>
    <lineage>
        <taxon>Bacteria</taxon>
        <taxon>Bacillati</taxon>
        <taxon>Actinomycetota</taxon>
        <taxon>Actinomycetes</taxon>
        <taxon>Kitasatosporales</taxon>
        <taxon>Streptomycetaceae</taxon>
        <taxon>Streptomyces</taxon>
    </lineage>
</organism>
<accession>A0ABM9GTV2</accession>
<sequence>MREAESGQPGHGWVSLLWCTRQRAGRGAHRGPPLQPSPTISAPRSRNVARRAAFLCRAYRRWSTPPYTVPPPGQSARGRTRPDS</sequence>
<evidence type="ECO:0000313" key="3">
    <source>
        <dbReference type="Proteomes" id="UP001154015"/>
    </source>
</evidence>
<feature type="region of interest" description="Disordered" evidence="1">
    <location>
        <begin position="24"/>
        <end position="47"/>
    </location>
</feature>
<gene>
    <name evidence="2" type="ORF">SGL43_01266</name>
</gene>
<evidence type="ECO:0000256" key="1">
    <source>
        <dbReference type="SAM" id="MobiDB-lite"/>
    </source>
</evidence>
<keyword evidence="3" id="KW-1185">Reference proteome</keyword>
<feature type="region of interest" description="Disordered" evidence="1">
    <location>
        <begin position="63"/>
        <end position="84"/>
    </location>
</feature>
<comment type="caution">
    <text evidence="2">The sequence shown here is derived from an EMBL/GenBank/DDBJ whole genome shotgun (WGS) entry which is preliminary data.</text>
</comment>